<protein>
    <submittedName>
        <fullName evidence="2">Jg3980 protein</fullName>
    </submittedName>
</protein>
<dbReference type="EMBL" id="CAKXAJ010025721">
    <property type="protein sequence ID" value="CAH2243190.1"/>
    <property type="molecule type" value="Genomic_DNA"/>
</dbReference>
<dbReference type="PANTHER" id="PTHR33768">
    <property type="entry name" value="MIP11318P"/>
    <property type="match status" value="1"/>
</dbReference>
<comment type="similarity">
    <text evidence="1">Belongs to the CFAP97 family.</text>
</comment>
<dbReference type="Proteomes" id="UP000838756">
    <property type="component" value="Unassembled WGS sequence"/>
</dbReference>
<name>A0A8S4S070_9NEOP</name>
<evidence type="ECO:0000256" key="1">
    <source>
        <dbReference type="ARBA" id="ARBA00008315"/>
    </source>
</evidence>
<comment type="caution">
    <text evidence="2">The sequence shown here is derived from an EMBL/GenBank/DDBJ whole genome shotgun (WGS) entry which is preliminary data.</text>
</comment>
<dbReference type="PANTHER" id="PTHR33768:SF3">
    <property type="entry name" value="MIP11318P"/>
    <property type="match status" value="1"/>
</dbReference>
<accession>A0A8S4S070</accession>
<evidence type="ECO:0000313" key="3">
    <source>
        <dbReference type="Proteomes" id="UP000838756"/>
    </source>
</evidence>
<dbReference type="OrthoDB" id="2163395at2759"/>
<keyword evidence="3" id="KW-1185">Reference proteome</keyword>
<dbReference type="Pfam" id="PF13879">
    <property type="entry name" value="Hmw_CFAP97"/>
    <property type="match status" value="1"/>
</dbReference>
<organism evidence="2 3">
    <name type="scientific">Pararge aegeria aegeria</name>
    <dbReference type="NCBI Taxonomy" id="348720"/>
    <lineage>
        <taxon>Eukaryota</taxon>
        <taxon>Metazoa</taxon>
        <taxon>Ecdysozoa</taxon>
        <taxon>Arthropoda</taxon>
        <taxon>Hexapoda</taxon>
        <taxon>Insecta</taxon>
        <taxon>Pterygota</taxon>
        <taxon>Neoptera</taxon>
        <taxon>Endopterygota</taxon>
        <taxon>Lepidoptera</taxon>
        <taxon>Glossata</taxon>
        <taxon>Ditrysia</taxon>
        <taxon>Papilionoidea</taxon>
        <taxon>Nymphalidae</taxon>
        <taxon>Satyrinae</taxon>
        <taxon>Satyrini</taxon>
        <taxon>Parargina</taxon>
        <taxon>Pararge</taxon>
    </lineage>
</organism>
<dbReference type="InterPro" id="IPR029488">
    <property type="entry name" value="Hmw/CFAP97"/>
</dbReference>
<gene>
    <name evidence="2" type="primary">jg3980</name>
    <name evidence="2" type="ORF">PAEG_LOCUS19375</name>
</gene>
<proteinExistence type="inferred from homology"/>
<dbReference type="InterPro" id="IPR038792">
    <property type="entry name" value="CFAP97D1/2"/>
</dbReference>
<sequence length="143" mass="16546">MCRDGFVAPQVHSALPAIDARSPAARPHVALKLKKCQRELDRKNKIQSDNFSLLQRLGAIMRVNRLDNHWEKPLPNFHKKVGQFYDADSMRRRLSSREPLSSPESFNGGRCYACEYRKMKSKQAFELVFENEDAIDLPPIKIY</sequence>
<reference evidence="2" key="1">
    <citation type="submission" date="2022-03" db="EMBL/GenBank/DDBJ databases">
        <authorList>
            <person name="Lindestad O."/>
        </authorList>
    </citation>
    <scope>NUCLEOTIDE SEQUENCE</scope>
</reference>
<dbReference type="AlphaFoldDB" id="A0A8S4S070"/>
<evidence type="ECO:0000313" key="2">
    <source>
        <dbReference type="EMBL" id="CAH2243190.1"/>
    </source>
</evidence>